<dbReference type="GO" id="GO:0003723">
    <property type="term" value="F:RNA binding"/>
    <property type="evidence" value="ECO:0007669"/>
    <property type="project" value="InterPro"/>
</dbReference>
<keyword evidence="5" id="KW-0963">Cytoplasm</keyword>
<dbReference type="GO" id="GO:0005524">
    <property type="term" value="F:ATP binding"/>
    <property type="evidence" value="ECO:0007669"/>
    <property type="project" value="UniProtKB-KW"/>
</dbReference>
<dbReference type="InterPro" id="IPR045864">
    <property type="entry name" value="aa-tRNA-synth_II/BPL/LPL"/>
</dbReference>
<keyword evidence="9" id="KW-0067">ATP-binding</keyword>
<protein>
    <recommendedName>
        <fullName evidence="4">phenylalanine--tRNA ligase</fullName>
        <ecNumber evidence="4">6.1.1.20</ecNumber>
    </recommendedName>
</protein>
<comment type="cofactor">
    <cofactor evidence="1">
        <name>Mg(2+)</name>
        <dbReference type="ChEBI" id="CHEBI:18420"/>
    </cofactor>
</comment>
<dbReference type="NCBIfam" id="TIGR00471">
    <property type="entry name" value="pheT_arch"/>
    <property type="match status" value="1"/>
</dbReference>
<dbReference type="InterPro" id="IPR020825">
    <property type="entry name" value="Phe-tRNA_synthase-like_B3/B4"/>
</dbReference>
<dbReference type="Gene3D" id="3.30.56.10">
    <property type="match status" value="2"/>
</dbReference>
<sequence length="546" mass="62102">MINTTVSEMNKLLGRNLSKEEYSNLSFRYGLDLDINGDTLNFETTSDRAELISKYGLARLLSQLSRRPITIKDPKVNGKESISVEKNERPFVNCLLVKLNRNLGAQIKDLVEIQSKVDLVIGRKRKMAAIGFFDYDKIKFPIVYKNEKNENIKFTPLGYANEKTYDEIINDTDAGVEYSKIAPKKSIIWKLSDGDIMALPPIINADKYSINEGTKNIFIDITGTSKKSVNSATKSLIFNLSMISDVEVLKVKYRTRDIDTGLSLSSTTMRLKHEDIERFIGDKMDFAEIIKLLKHADYGVKFEKGVYTVEIPFYRDDMISQVDIIDDILRFYGVSNLKPLPIKTYFTGEKLKESKLSDFISNIMAGAGYQELDANILTNEVVQFDNIGLKREDYAKLSESRSAEISMTRRLIFPEILRFVSNNINKKFPQKLFDVGYVVEFDPTSDTNFSNRLHLSITYSGADANFSDVKAVMKIVLSNIFDIDDLKVSENTKFEQTFIKGRCGDILYNDKVIGVIGEIHPRVLNKFNIPFPTSVAEVFLDRILEA</sequence>
<dbReference type="Pfam" id="PF03483">
    <property type="entry name" value="B3_4"/>
    <property type="match status" value="1"/>
</dbReference>
<keyword evidence="11" id="KW-0648">Protein biosynthesis</keyword>
<dbReference type="InterPro" id="IPR009061">
    <property type="entry name" value="DNA-bd_dom_put_sf"/>
</dbReference>
<dbReference type="SMART" id="SM00874">
    <property type="entry name" value="B5"/>
    <property type="match status" value="1"/>
</dbReference>
<dbReference type="GO" id="GO:0004826">
    <property type="term" value="F:phenylalanine-tRNA ligase activity"/>
    <property type="evidence" value="ECO:0007669"/>
    <property type="project" value="UniProtKB-EC"/>
</dbReference>
<dbReference type="SUPFAM" id="SSF55681">
    <property type="entry name" value="Class II aaRS and biotin synthetases"/>
    <property type="match status" value="1"/>
</dbReference>
<evidence type="ECO:0000256" key="6">
    <source>
        <dbReference type="ARBA" id="ARBA00022598"/>
    </source>
</evidence>
<comment type="subcellular location">
    <subcellularLocation>
        <location evidence="2">Cytoplasm</location>
    </subcellularLocation>
</comment>
<dbReference type="Pfam" id="PF17759">
    <property type="entry name" value="tRNA_synthFbeta"/>
    <property type="match status" value="1"/>
</dbReference>
<evidence type="ECO:0000256" key="9">
    <source>
        <dbReference type="ARBA" id="ARBA00022840"/>
    </source>
</evidence>
<comment type="caution">
    <text evidence="14">The sequence shown here is derived from an EMBL/GenBank/DDBJ whole genome shotgun (WGS) entry which is preliminary data.</text>
</comment>
<dbReference type="AlphaFoldDB" id="A0A8T3UZQ1"/>
<dbReference type="PANTHER" id="PTHR10947">
    <property type="entry name" value="PHENYLALANYL-TRNA SYNTHETASE BETA CHAIN AND LEUCINE-RICH REPEAT-CONTAINING PROTEIN 47"/>
    <property type="match status" value="1"/>
</dbReference>
<evidence type="ECO:0000259" key="13">
    <source>
        <dbReference type="PROSITE" id="PS51483"/>
    </source>
</evidence>
<gene>
    <name evidence="14" type="primary">pheT</name>
    <name evidence="14" type="ORF">IHE50_02250</name>
</gene>
<evidence type="ECO:0000256" key="5">
    <source>
        <dbReference type="ARBA" id="ARBA00022490"/>
    </source>
</evidence>
<dbReference type="InterPro" id="IPR004531">
    <property type="entry name" value="Phe-tRNA-synth_IIc_bsu_arc_euk"/>
</dbReference>
<dbReference type="Gene3D" id="3.50.40.10">
    <property type="entry name" value="Phenylalanyl-trna Synthetase, Chain B, domain 3"/>
    <property type="match status" value="1"/>
</dbReference>
<evidence type="ECO:0000256" key="3">
    <source>
        <dbReference type="ARBA" id="ARBA00007438"/>
    </source>
</evidence>
<evidence type="ECO:0000256" key="11">
    <source>
        <dbReference type="ARBA" id="ARBA00022917"/>
    </source>
</evidence>
<proteinExistence type="inferred from homology"/>
<reference evidence="14 15" key="1">
    <citation type="submission" date="2020-09" db="EMBL/GenBank/DDBJ databases">
        <title>Genomic characterization of a novel Parvarchaeota family in acid mine drainage sediments.</title>
        <authorList>
            <person name="Luo Z.-H."/>
        </authorList>
    </citation>
    <scope>NUCLEOTIDE SEQUENCE [LARGE SCALE GENOMIC DNA]</scope>
    <source>
        <strain evidence="14">TL1-5_bins.178</strain>
    </source>
</reference>
<feature type="domain" description="B5" evidence="13">
    <location>
        <begin position="264"/>
        <end position="339"/>
    </location>
</feature>
<dbReference type="GO" id="GO:0000287">
    <property type="term" value="F:magnesium ion binding"/>
    <property type="evidence" value="ECO:0007669"/>
    <property type="project" value="InterPro"/>
</dbReference>
<dbReference type="Gene3D" id="3.30.930.10">
    <property type="entry name" value="Bira Bifunctional Protein, Domain 2"/>
    <property type="match status" value="1"/>
</dbReference>
<dbReference type="InterPro" id="IPR041616">
    <property type="entry name" value="PheRS_beta_core"/>
</dbReference>
<accession>A0A8T3UZQ1</accession>
<dbReference type="Proteomes" id="UP000763484">
    <property type="component" value="Unassembled WGS sequence"/>
</dbReference>
<evidence type="ECO:0000313" key="14">
    <source>
        <dbReference type="EMBL" id="MBE5728215.1"/>
    </source>
</evidence>
<evidence type="ECO:0000256" key="10">
    <source>
        <dbReference type="ARBA" id="ARBA00022842"/>
    </source>
</evidence>
<dbReference type="GO" id="GO:0006432">
    <property type="term" value="P:phenylalanyl-tRNA aminoacylation"/>
    <property type="evidence" value="ECO:0007669"/>
    <property type="project" value="InterPro"/>
</dbReference>
<dbReference type="InterPro" id="IPR045060">
    <property type="entry name" value="Phe-tRNA-ligase_IIc_bsu"/>
</dbReference>
<keyword evidence="7" id="KW-0479">Metal-binding</keyword>
<evidence type="ECO:0000313" key="15">
    <source>
        <dbReference type="Proteomes" id="UP000763484"/>
    </source>
</evidence>
<organism evidence="14 15">
    <name type="scientific">Candidatus Acidifodinimicrobium mancum</name>
    <dbReference type="NCBI Taxonomy" id="2898728"/>
    <lineage>
        <taxon>Archaea</taxon>
        <taxon>Candidatus Parvarchaeota</taxon>
        <taxon>Candidatus Acidifodinimicrobiaceae</taxon>
        <taxon>Candidatus Acidifodinimicrobium</taxon>
    </lineage>
</organism>
<dbReference type="InterPro" id="IPR005146">
    <property type="entry name" value="B3/B4_tRNA-bd"/>
</dbReference>
<name>A0A8T3UZQ1_9ARCH</name>
<evidence type="ECO:0000256" key="8">
    <source>
        <dbReference type="ARBA" id="ARBA00022741"/>
    </source>
</evidence>
<comment type="similarity">
    <text evidence="3">Belongs to the phenylalanyl-tRNA synthetase beta subunit family. Type 2 subfamily.</text>
</comment>
<dbReference type="InterPro" id="IPR005147">
    <property type="entry name" value="tRNA_synthase_B5-dom"/>
</dbReference>
<keyword evidence="8" id="KW-0547">Nucleotide-binding</keyword>
<dbReference type="PROSITE" id="PS51483">
    <property type="entry name" value="B5"/>
    <property type="match status" value="1"/>
</dbReference>
<dbReference type="EMBL" id="JADFAQ010000031">
    <property type="protein sequence ID" value="MBE5728215.1"/>
    <property type="molecule type" value="Genomic_DNA"/>
</dbReference>
<evidence type="ECO:0000256" key="12">
    <source>
        <dbReference type="ARBA" id="ARBA00023146"/>
    </source>
</evidence>
<evidence type="ECO:0000256" key="7">
    <source>
        <dbReference type="ARBA" id="ARBA00022723"/>
    </source>
</evidence>
<keyword evidence="6 14" id="KW-0436">Ligase</keyword>
<keyword evidence="10" id="KW-0460">Magnesium</keyword>
<dbReference type="GO" id="GO:0009328">
    <property type="term" value="C:phenylalanine-tRNA ligase complex"/>
    <property type="evidence" value="ECO:0007669"/>
    <property type="project" value="TreeGrafter"/>
</dbReference>
<evidence type="ECO:0000256" key="4">
    <source>
        <dbReference type="ARBA" id="ARBA00012814"/>
    </source>
</evidence>
<keyword evidence="12" id="KW-0030">Aminoacyl-tRNA synthetase</keyword>
<dbReference type="PANTHER" id="PTHR10947:SF0">
    <property type="entry name" value="PHENYLALANINE--TRNA LIGASE BETA SUBUNIT"/>
    <property type="match status" value="1"/>
</dbReference>
<dbReference type="EC" id="6.1.1.20" evidence="4"/>
<dbReference type="Pfam" id="PF03484">
    <property type="entry name" value="B5"/>
    <property type="match status" value="1"/>
</dbReference>
<evidence type="ECO:0000256" key="2">
    <source>
        <dbReference type="ARBA" id="ARBA00004496"/>
    </source>
</evidence>
<evidence type="ECO:0000256" key="1">
    <source>
        <dbReference type="ARBA" id="ARBA00001946"/>
    </source>
</evidence>
<dbReference type="SUPFAM" id="SSF46955">
    <property type="entry name" value="Putative DNA-binding domain"/>
    <property type="match status" value="2"/>
</dbReference>
<dbReference type="SMART" id="SM00873">
    <property type="entry name" value="B3_4"/>
    <property type="match status" value="1"/>
</dbReference>